<evidence type="ECO:0000313" key="2">
    <source>
        <dbReference type="Proteomes" id="UP000267821"/>
    </source>
</evidence>
<proteinExistence type="predicted"/>
<dbReference type="EMBL" id="ML121534">
    <property type="protein sequence ID" value="RPB26585.1"/>
    <property type="molecule type" value="Genomic_DNA"/>
</dbReference>
<evidence type="ECO:0000313" key="1">
    <source>
        <dbReference type="EMBL" id="RPB26585.1"/>
    </source>
</evidence>
<name>A0A3N4MA77_9PEZI</name>
<accession>A0A3N4MA77</accession>
<reference evidence="1 2" key="1">
    <citation type="journal article" date="2018" name="Nat. Ecol. Evol.">
        <title>Pezizomycetes genomes reveal the molecular basis of ectomycorrhizal truffle lifestyle.</title>
        <authorList>
            <person name="Murat C."/>
            <person name="Payen T."/>
            <person name="Noel B."/>
            <person name="Kuo A."/>
            <person name="Morin E."/>
            <person name="Chen J."/>
            <person name="Kohler A."/>
            <person name="Krizsan K."/>
            <person name="Balestrini R."/>
            <person name="Da Silva C."/>
            <person name="Montanini B."/>
            <person name="Hainaut M."/>
            <person name="Levati E."/>
            <person name="Barry K.W."/>
            <person name="Belfiori B."/>
            <person name="Cichocki N."/>
            <person name="Clum A."/>
            <person name="Dockter R.B."/>
            <person name="Fauchery L."/>
            <person name="Guy J."/>
            <person name="Iotti M."/>
            <person name="Le Tacon F."/>
            <person name="Lindquist E.A."/>
            <person name="Lipzen A."/>
            <person name="Malagnac F."/>
            <person name="Mello A."/>
            <person name="Molinier V."/>
            <person name="Miyauchi S."/>
            <person name="Poulain J."/>
            <person name="Riccioni C."/>
            <person name="Rubini A."/>
            <person name="Sitrit Y."/>
            <person name="Splivallo R."/>
            <person name="Traeger S."/>
            <person name="Wang M."/>
            <person name="Zifcakova L."/>
            <person name="Wipf D."/>
            <person name="Zambonelli A."/>
            <person name="Paolocci F."/>
            <person name="Nowrousian M."/>
            <person name="Ottonello S."/>
            <person name="Baldrian P."/>
            <person name="Spatafora J.W."/>
            <person name="Henrissat B."/>
            <person name="Nagy L.G."/>
            <person name="Aury J.M."/>
            <person name="Wincker P."/>
            <person name="Grigoriev I.V."/>
            <person name="Bonfante P."/>
            <person name="Martin F.M."/>
        </authorList>
    </citation>
    <scope>NUCLEOTIDE SEQUENCE [LARGE SCALE GENOMIC DNA]</scope>
    <source>
        <strain evidence="1 2">ATCC MYA-4762</strain>
    </source>
</reference>
<dbReference type="AlphaFoldDB" id="A0A3N4MA77"/>
<gene>
    <name evidence="1" type="ORF">L211DRAFT_684703</name>
</gene>
<dbReference type="Proteomes" id="UP000267821">
    <property type="component" value="Unassembled WGS sequence"/>
</dbReference>
<organism evidence="1 2">
    <name type="scientific">Terfezia boudieri ATCC MYA-4762</name>
    <dbReference type="NCBI Taxonomy" id="1051890"/>
    <lineage>
        <taxon>Eukaryota</taxon>
        <taxon>Fungi</taxon>
        <taxon>Dikarya</taxon>
        <taxon>Ascomycota</taxon>
        <taxon>Pezizomycotina</taxon>
        <taxon>Pezizomycetes</taxon>
        <taxon>Pezizales</taxon>
        <taxon>Pezizaceae</taxon>
        <taxon>Terfezia</taxon>
    </lineage>
</organism>
<dbReference type="InParanoid" id="A0A3N4MA77"/>
<protein>
    <submittedName>
        <fullName evidence="1">Uncharacterized protein</fullName>
    </submittedName>
</protein>
<sequence>MPPCPISRFCLAIPTQRQHLTPPGNPLQLAELDHHNEPHTITLLSDQPQDPEMVTVTARHQPTRHQPRPFPPSYHFRKAKSYHQGGQEIVHIDSQRAPCTVFQFQTPHAKHHRQYTNPLSCTLSTQKDCTQEVIRGIQTLTESTF</sequence>
<keyword evidence="2" id="KW-1185">Reference proteome</keyword>